<accession>A0A183SIL6</accession>
<organism evidence="3">
    <name type="scientific">Schistocephalus solidus</name>
    <name type="common">Tapeworm</name>
    <dbReference type="NCBI Taxonomy" id="70667"/>
    <lineage>
        <taxon>Eukaryota</taxon>
        <taxon>Metazoa</taxon>
        <taxon>Spiralia</taxon>
        <taxon>Lophotrochozoa</taxon>
        <taxon>Platyhelminthes</taxon>
        <taxon>Cestoda</taxon>
        <taxon>Eucestoda</taxon>
        <taxon>Diphyllobothriidea</taxon>
        <taxon>Diphyllobothriidae</taxon>
        <taxon>Schistocephalus</taxon>
    </lineage>
</organism>
<evidence type="ECO:0000313" key="1">
    <source>
        <dbReference type="EMBL" id="VDL90449.1"/>
    </source>
</evidence>
<name>A0A183SIL6_SCHSO</name>
<dbReference type="EMBL" id="UYSU01032732">
    <property type="protein sequence ID" value="VDL90449.1"/>
    <property type="molecule type" value="Genomic_DNA"/>
</dbReference>
<sequence>MDSINKLQKALRFSFLNCREPNRYVLLLLFHVPASTLSAASMHQMLTKLYKITLFAHRACNENADLQGYECYRHNLSVFLFFRLIIINNITVHIRTYQRATYPTLISRSRLAALLL</sequence>
<reference evidence="1 2" key="2">
    <citation type="submission" date="2018-11" db="EMBL/GenBank/DDBJ databases">
        <authorList>
            <consortium name="Pathogen Informatics"/>
        </authorList>
    </citation>
    <scope>NUCLEOTIDE SEQUENCE [LARGE SCALE GENOMIC DNA]</scope>
    <source>
        <strain evidence="1 2">NST_G2</strain>
    </source>
</reference>
<dbReference type="WBParaSite" id="SSLN_0000420801-mRNA-1">
    <property type="protein sequence ID" value="SSLN_0000420801-mRNA-1"/>
    <property type="gene ID" value="SSLN_0000420801"/>
</dbReference>
<protein>
    <submittedName>
        <fullName evidence="3">Secreted protein</fullName>
    </submittedName>
</protein>
<dbReference type="Proteomes" id="UP000275846">
    <property type="component" value="Unassembled WGS sequence"/>
</dbReference>
<dbReference type="AlphaFoldDB" id="A0A183SIL6"/>
<evidence type="ECO:0000313" key="2">
    <source>
        <dbReference type="Proteomes" id="UP000275846"/>
    </source>
</evidence>
<reference evidence="3" key="1">
    <citation type="submission" date="2016-06" db="UniProtKB">
        <authorList>
            <consortium name="WormBaseParasite"/>
        </authorList>
    </citation>
    <scope>IDENTIFICATION</scope>
</reference>
<proteinExistence type="predicted"/>
<evidence type="ECO:0000313" key="3">
    <source>
        <dbReference type="WBParaSite" id="SSLN_0000420801-mRNA-1"/>
    </source>
</evidence>
<gene>
    <name evidence="1" type="ORF">SSLN_LOCUS4064</name>
</gene>
<keyword evidence="2" id="KW-1185">Reference proteome</keyword>